<evidence type="ECO:0000313" key="6">
    <source>
        <dbReference type="EMBL" id="MBO8467960.1"/>
    </source>
</evidence>
<keyword evidence="3 5" id="KW-1133">Transmembrane helix</keyword>
<dbReference type="Proteomes" id="UP000823660">
    <property type="component" value="Unassembled WGS sequence"/>
</dbReference>
<name>A0A9D9NCD0_9BACT</name>
<feature type="transmembrane region" description="Helical" evidence="5">
    <location>
        <begin position="6"/>
        <end position="24"/>
    </location>
</feature>
<feature type="transmembrane region" description="Helical" evidence="5">
    <location>
        <begin position="31"/>
        <end position="56"/>
    </location>
</feature>
<proteinExistence type="predicted"/>
<dbReference type="PANTHER" id="PTHR37306:SF1">
    <property type="entry name" value="COLICIN V PRODUCTION PROTEIN"/>
    <property type="match status" value="1"/>
</dbReference>
<evidence type="ECO:0000256" key="5">
    <source>
        <dbReference type="SAM" id="Phobius"/>
    </source>
</evidence>
<comment type="subcellular location">
    <subcellularLocation>
        <location evidence="1">Membrane</location>
        <topology evidence="1">Multi-pass membrane protein</topology>
    </subcellularLocation>
</comment>
<keyword evidence="4 5" id="KW-0472">Membrane</keyword>
<evidence type="ECO:0000313" key="7">
    <source>
        <dbReference type="Proteomes" id="UP000823660"/>
    </source>
</evidence>
<keyword evidence="2 5" id="KW-0812">Transmembrane</keyword>
<evidence type="ECO:0000256" key="2">
    <source>
        <dbReference type="ARBA" id="ARBA00022692"/>
    </source>
</evidence>
<gene>
    <name evidence="6" type="ORF">IAB99_09430</name>
</gene>
<accession>A0A9D9NCD0</accession>
<organism evidence="6 7">
    <name type="scientific">Candidatus Cryptobacteroides faecipullorum</name>
    <dbReference type="NCBI Taxonomy" id="2840764"/>
    <lineage>
        <taxon>Bacteria</taxon>
        <taxon>Pseudomonadati</taxon>
        <taxon>Bacteroidota</taxon>
        <taxon>Bacteroidia</taxon>
        <taxon>Bacteroidales</taxon>
        <taxon>Candidatus Cryptobacteroides</taxon>
    </lineage>
</organism>
<evidence type="ECO:0000256" key="3">
    <source>
        <dbReference type="ARBA" id="ARBA00022989"/>
    </source>
</evidence>
<reference evidence="6" key="1">
    <citation type="submission" date="2020-10" db="EMBL/GenBank/DDBJ databases">
        <authorList>
            <person name="Gilroy R."/>
        </authorList>
    </citation>
    <scope>NUCLEOTIDE SEQUENCE</scope>
    <source>
        <strain evidence="6">B1-15692</strain>
    </source>
</reference>
<evidence type="ECO:0000256" key="1">
    <source>
        <dbReference type="ARBA" id="ARBA00004141"/>
    </source>
</evidence>
<protein>
    <submittedName>
        <fullName evidence="6">CvpA family protein</fullName>
    </submittedName>
</protein>
<evidence type="ECO:0000256" key="4">
    <source>
        <dbReference type="ARBA" id="ARBA00023136"/>
    </source>
</evidence>
<dbReference type="AlphaFoldDB" id="A0A9D9NCD0"/>
<dbReference type="GO" id="GO:0016020">
    <property type="term" value="C:membrane"/>
    <property type="evidence" value="ECO:0007669"/>
    <property type="project" value="UniProtKB-SubCell"/>
</dbReference>
<comment type="caution">
    <text evidence="6">The sequence shown here is derived from an EMBL/GenBank/DDBJ whole genome shotgun (WGS) entry which is preliminary data.</text>
</comment>
<sequence>MNILDIIILVCFIPAIIGGLRKGLIAQVVSIISIILGVWLAFKFSSLVSGWMAGWFDGASPAILNIIAFAVILIAVIFGLFAIGKVIEASIKIIMLGWLNRILGLIFAILKCALILGLVIIMFDSINGNFHAVPEKTLSESILYPPLKDLANCIFPYLKDLLFK</sequence>
<dbReference type="Pfam" id="PF02674">
    <property type="entry name" value="Colicin_V"/>
    <property type="match status" value="1"/>
</dbReference>
<feature type="transmembrane region" description="Helical" evidence="5">
    <location>
        <begin position="102"/>
        <end position="123"/>
    </location>
</feature>
<dbReference type="EMBL" id="JADIMH010000065">
    <property type="protein sequence ID" value="MBO8467960.1"/>
    <property type="molecule type" value="Genomic_DNA"/>
</dbReference>
<feature type="transmembrane region" description="Helical" evidence="5">
    <location>
        <begin position="62"/>
        <end position="81"/>
    </location>
</feature>
<dbReference type="InterPro" id="IPR003825">
    <property type="entry name" value="Colicin-V_CvpA"/>
</dbReference>
<reference evidence="6" key="2">
    <citation type="journal article" date="2021" name="PeerJ">
        <title>Extensive microbial diversity within the chicken gut microbiome revealed by metagenomics and culture.</title>
        <authorList>
            <person name="Gilroy R."/>
            <person name="Ravi A."/>
            <person name="Getino M."/>
            <person name="Pursley I."/>
            <person name="Horton D.L."/>
            <person name="Alikhan N.F."/>
            <person name="Baker D."/>
            <person name="Gharbi K."/>
            <person name="Hall N."/>
            <person name="Watson M."/>
            <person name="Adriaenssens E.M."/>
            <person name="Foster-Nyarko E."/>
            <person name="Jarju S."/>
            <person name="Secka A."/>
            <person name="Antonio M."/>
            <person name="Oren A."/>
            <person name="Chaudhuri R.R."/>
            <person name="La Ragione R."/>
            <person name="Hildebrand F."/>
            <person name="Pallen M.J."/>
        </authorList>
    </citation>
    <scope>NUCLEOTIDE SEQUENCE</scope>
    <source>
        <strain evidence="6">B1-15692</strain>
    </source>
</reference>
<dbReference type="PANTHER" id="PTHR37306">
    <property type="entry name" value="COLICIN V PRODUCTION PROTEIN"/>
    <property type="match status" value="1"/>
</dbReference>
<dbReference type="GO" id="GO:0009403">
    <property type="term" value="P:toxin biosynthetic process"/>
    <property type="evidence" value="ECO:0007669"/>
    <property type="project" value="InterPro"/>
</dbReference>